<protein>
    <submittedName>
        <fullName evidence="1">Uncharacterized protein</fullName>
    </submittedName>
</protein>
<dbReference type="RefSeq" id="WP_187785572.1">
    <property type="nucleotide sequence ID" value="NZ_JACTVA010000032.1"/>
</dbReference>
<sequence length="202" mass="22954">MAQLPSYCDEQHLPQHVQRAGEADEERRLGQLAWEMVEIWTSPPPINATETGFSAEWLRHKGWQVAHMEDPMKSEERAGLFAALSARGHQQLLLTGVSPDLQELTAVWSMPLEERPMDGILALYPYSPTIVFTPERDFALLMDGENIATLAAPPAFLREALGDLAQAERYFIEEVVEEYEESERGRTFIRAFLSRYAEFKAS</sequence>
<evidence type="ECO:0000313" key="1">
    <source>
        <dbReference type="EMBL" id="MBC9208415.1"/>
    </source>
</evidence>
<name>A0ABR7RP82_9PROT</name>
<comment type="caution">
    <text evidence="1">The sequence shown here is derived from an EMBL/GenBank/DDBJ whole genome shotgun (WGS) entry which is preliminary data.</text>
</comment>
<keyword evidence="2" id="KW-1185">Reference proteome</keyword>
<organism evidence="1 2">
    <name type="scientific">Teichococcus aerophilus</name>
    <dbReference type="NCBI Taxonomy" id="1224513"/>
    <lineage>
        <taxon>Bacteria</taxon>
        <taxon>Pseudomonadati</taxon>
        <taxon>Pseudomonadota</taxon>
        <taxon>Alphaproteobacteria</taxon>
        <taxon>Acetobacterales</taxon>
        <taxon>Roseomonadaceae</taxon>
        <taxon>Roseomonas</taxon>
    </lineage>
</organism>
<evidence type="ECO:0000313" key="2">
    <source>
        <dbReference type="Proteomes" id="UP000626026"/>
    </source>
</evidence>
<dbReference type="EMBL" id="JACTVA010000032">
    <property type="protein sequence ID" value="MBC9208415.1"/>
    <property type="molecule type" value="Genomic_DNA"/>
</dbReference>
<dbReference type="Proteomes" id="UP000626026">
    <property type="component" value="Unassembled WGS sequence"/>
</dbReference>
<proteinExistence type="predicted"/>
<reference evidence="1 2" key="1">
    <citation type="journal article" date="2013" name="Int. J. Syst. Evol. Microbiol.">
        <title>Roseomonas aerophila sp. nov., isolated from air.</title>
        <authorList>
            <person name="Kim S.J."/>
            <person name="Weon H.Y."/>
            <person name="Ahn J.H."/>
            <person name="Hong S.B."/>
            <person name="Seok S.J."/>
            <person name="Whang K.S."/>
            <person name="Kwon S.W."/>
        </authorList>
    </citation>
    <scope>NUCLEOTIDE SEQUENCE [LARGE SCALE GENOMIC DNA]</scope>
    <source>
        <strain evidence="1 2">NBRC 108923</strain>
    </source>
</reference>
<gene>
    <name evidence="1" type="ORF">IBL26_16330</name>
</gene>
<accession>A0ABR7RP82</accession>